<dbReference type="PROSITE" id="PS50011">
    <property type="entry name" value="PROTEIN_KINASE_DOM"/>
    <property type="match status" value="1"/>
</dbReference>
<dbReference type="Gene3D" id="1.10.510.10">
    <property type="entry name" value="Transferase(Phosphotransferase) domain 1"/>
    <property type="match status" value="1"/>
</dbReference>
<evidence type="ECO:0000256" key="4">
    <source>
        <dbReference type="ARBA" id="ARBA00022741"/>
    </source>
</evidence>
<dbReference type="PANTHER" id="PTHR48016:SF32">
    <property type="entry name" value="MITOGEN-ACTIVATED PROTEIN KINASE KINASE KINASE 4"/>
    <property type="match status" value="1"/>
</dbReference>
<keyword evidence="5" id="KW-0418">Kinase</keyword>
<evidence type="ECO:0000256" key="5">
    <source>
        <dbReference type="ARBA" id="ARBA00022777"/>
    </source>
</evidence>
<comment type="caution">
    <text evidence="10">The sequence shown here is derived from an EMBL/GenBank/DDBJ whole genome shotgun (WGS) entry which is preliminary data.</text>
</comment>
<dbReference type="PANTHER" id="PTHR48016">
    <property type="entry name" value="MAP KINASE KINASE KINASE SSK2-RELATED-RELATED"/>
    <property type="match status" value="1"/>
</dbReference>
<dbReference type="PIRSF" id="PIRSF000654">
    <property type="entry name" value="Integrin-linked_kinase"/>
    <property type="match status" value="1"/>
</dbReference>
<evidence type="ECO:0000256" key="1">
    <source>
        <dbReference type="ARBA" id="ARBA00006529"/>
    </source>
</evidence>
<evidence type="ECO:0000256" key="6">
    <source>
        <dbReference type="ARBA" id="ARBA00022840"/>
    </source>
</evidence>
<proteinExistence type="inferred from homology"/>
<keyword evidence="2 8" id="KW-0723">Serine/threonine-protein kinase</keyword>
<dbReference type="InterPro" id="IPR008271">
    <property type="entry name" value="Ser/Thr_kinase_AS"/>
</dbReference>
<accession>A0ABQ9JI11</accession>
<reference evidence="10" key="1">
    <citation type="journal article" date="2023" name="Insect Mol. Biol.">
        <title>Genome sequencing provides insights into the evolution of gene families encoding plant cell wall-degrading enzymes in longhorned beetles.</title>
        <authorList>
            <person name="Shin N.R."/>
            <person name="Okamura Y."/>
            <person name="Kirsch R."/>
            <person name="Pauchet Y."/>
        </authorList>
    </citation>
    <scope>NUCLEOTIDE SEQUENCE</scope>
    <source>
        <strain evidence="10">MMC_N1</strain>
    </source>
</reference>
<dbReference type="Proteomes" id="UP001162164">
    <property type="component" value="Unassembled WGS sequence"/>
</dbReference>
<dbReference type="InterPro" id="IPR011009">
    <property type="entry name" value="Kinase-like_dom_sf"/>
</dbReference>
<feature type="domain" description="Protein kinase" evidence="9">
    <location>
        <begin position="27"/>
        <end position="288"/>
    </location>
</feature>
<sequence length="294" mass="32863">MNLIGKPLGGSSENKCHVHRRTVTFSWQRGIKIGQGRFGKVYTAVNNNTGEMMAVKEIPLQHNDNITIKRVAEEMKILEGIVHRNLVRYYGVEVHKDEMLIFMEFCSEGTLESLINATEHGLPELLVRRYTFQLVSGVACLHEHGIVHRDIKTANIFLTEEGNCLKIGDFGCAAKIKSNVTMPGELKGFVGTQAYMAPEVFTRNMAEGHGRAADIWSVGCVVVEMASGDRPWAQYDSNYQIMFKVGMGQSPDPPDDMIDEGLDFLDMCFKHDPKERASALELLGHNFVKVGEDL</sequence>
<organism evidence="10 11">
    <name type="scientific">Molorchus minor</name>
    <dbReference type="NCBI Taxonomy" id="1323400"/>
    <lineage>
        <taxon>Eukaryota</taxon>
        <taxon>Metazoa</taxon>
        <taxon>Ecdysozoa</taxon>
        <taxon>Arthropoda</taxon>
        <taxon>Hexapoda</taxon>
        <taxon>Insecta</taxon>
        <taxon>Pterygota</taxon>
        <taxon>Neoptera</taxon>
        <taxon>Endopterygota</taxon>
        <taxon>Coleoptera</taxon>
        <taxon>Polyphaga</taxon>
        <taxon>Cucujiformia</taxon>
        <taxon>Chrysomeloidea</taxon>
        <taxon>Cerambycidae</taxon>
        <taxon>Lamiinae</taxon>
        <taxon>Monochamini</taxon>
        <taxon>Molorchus</taxon>
    </lineage>
</organism>
<name>A0ABQ9JI11_9CUCU</name>
<keyword evidence="4 7" id="KW-0547">Nucleotide-binding</keyword>
<protein>
    <recommendedName>
        <fullName evidence="9">Protein kinase domain-containing protein</fullName>
    </recommendedName>
</protein>
<dbReference type="InterPro" id="IPR017441">
    <property type="entry name" value="Protein_kinase_ATP_BS"/>
</dbReference>
<dbReference type="SMART" id="SM00220">
    <property type="entry name" value="S_TKc"/>
    <property type="match status" value="1"/>
</dbReference>
<evidence type="ECO:0000313" key="11">
    <source>
        <dbReference type="Proteomes" id="UP001162164"/>
    </source>
</evidence>
<dbReference type="Pfam" id="PF00069">
    <property type="entry name" value="Pkinase"/>
    <property type="match status" value="1"/>
</dbReference>
<dbReference type="SUPFAM" id="SSF56112">
    <property type="entry name" value="Protein kinase-like (PK-like)"/>
    <property type="match status" value="1"/>
</dbReference>
<comment type="similarity">
    <text evidence="1">Belongs to the protein kinase superfamily. STE Ser/Thr protein kinase family. MAP kinase kinase kinase subfamily.</text>
</comment>
<keyword evidence="6 7" id="KW-0067">ATP-binding</keyword>
<dbReference type="PROSITE" id="PS00107">
    <property type="entry name" value="PROTEIN_KINASE_ATP"/>
    <property type="match status" value="1"/>
</dbReference>
<evidence type="ECO:0000256" key="3">
    <source>
        <dbReference type="ARBA" id="ARBA00022679"/>
    </source>
</evidence>
<evidence type="ECO:0000313" key="10">
    <source>
        <dbReference type="EMBL" id="KAJ8977700.1"/>
    </source>
</evidence>
<evidence type="ECO:0000256" key="8">
    <source>
        <dbReference type="RuleBase" id="RU000304"/>
    </source>
</evidence>
<keyword evidence="3" id="KW-0808">Transferase</keyword>
<dbReference type="InterPro" id="IPR050538">
    <property type="entry name" value="MAP_kinase_kinase_kinase"/>
</dbReference>
<evidence type="ECO:0000259" key="9">
    <source>
        <dbReference type="PROSITE" id="PS50011"/>
    </source>
</evidence>
<dbReference type="EMBL" id="JAPWTJ010000517">
    <property type="protein sequence ID" value="KAJ8977700.1"/>
    <property type="molecule type" value="Genomic_DNA"/>
</dbReference>
<dbReference type="PROSITE" id="PS00108">
    <property type="entry name" value="PROTEIN_KINASE_ST"/>
    <property type="match status" value="1"/>
</dbReference>
<keyword evidence="11" id="KW-1185">Reference proteome</keyword>
<evidence type="ECO:0000256" key="2">
    <source>
        <dbReference type="ARBA" id="ARBA00022527"/>
    </source>
</evidence>
<feature type="binding site" evidence="7">
    <location>
        <position position="56"/>
    </location>
    <ligand>
        <name>ATP</name>
        <dbReference type="ChEBI" id="CHEBI:30616"/>
    </ligand>
</feature>
<evidence type="ECO:0000256" key="7">
    <source>
        <dbReference type="PROSITE-ProRule" id="PRU10141"/>
    </source>
</evidence>
<gene>
    <name evidence="10" type="ORF">NQ317_005433</name>
</gene>
<dbReference type="InterPro" id="IPR000719">
    <property type="entry name" value="Prot_kinase_dom"/>
</dbReference>